<dbReference type="Proteomes" id="UP000694888">
    <property type="component" value="Unplaced"/>
</dbReference>
<evidence type="ECO:0000259" key="1">
    <source>
        <dbReference type="Pfam" id="PF05089"/>
    </source>
</evidence>
<dbReference type="GeneID" id="106013110"/>
<evidence type="ECO:0000259" key="2">
    <source>
        <dbReference type="Pfam" id="PF12972"/>
    </source>
</evidence>
<dbReference type="Pfam" id="PF12972">
    <property type="entry name" value="NAGLU_C"/>
    <property type="match status" value="1"/>
</dbReference>
<dbReference type="PANTHER" id="PTHR12872:SF1">
    <property type="entry name" value="ALPHA-N-ACETYLGLUCOSAMINIDASE"/>
    <property type="match status" value="1"/>
</dbReference>
<dbReference type="InterPro" id="IPR024733">
    <property type="entry name" value="NAGLU_tim-barrel"/>
</dbReference>
<keyword evidence="3" id="KW-1185">Reference proteome</keyword>
<organism evidence="3 4">
    <name type="scientific">Aplysia californica</name>
    <name type="common">California sea hare</name>
    <dbReference type="NCBI Taxonomy" id="6500"/>
    <lineage>
        <taxon>Eukaryota</taxon>
        <taxon>Metazoa</taxon>
        <taxon>Spiralia</taxon>
        <taxon>Lophotrochozoa</taxon>
        <taxon>Mollusca</taxon>
        <taxon>Gastropoda</taxon>
        <taxon>Heterobranchia</taxon>
        <taxon>Euthyneura</taxon>
        <taxon>Tectipleura</taxon>
        <taxon>Aplysiida</taxon>
        <taxon>Aplysioidea</taxon>
        <taxon>Aplysiidae</taxon>
        <taxon>Aplysia</taxon>
    </lineage>
</organism>
<dbReference type="InterPro" id="IPR024732">
    <property type="entry name" value="NAGLU_C"/>
</dbReference>
<dbReference type="InterPro" id="IPR007781">
    <property type="entry name" value="NAGLU"/>
</dbReference>
<dbReference type="Gene3D" id="3.20.20.80">
    <property type="entry name" value="Glycosidases"/>
    <property type="match status" value="1"/>
</dbReference>
<reference evidence="4" key="1">
    <citation type="submission" date="2025-08" db="UniProtKB">
        <authorList>
            <consortium name="RefSeq"/>
        </authorList>
    </citation>
    <scope>IDENTIFICATION</scope>
</reference>
<proteinExistence type="predicted"/>
<feature type="domain" description="Alpha-N-acetylglucosaminidase tim-barrel" evidence="1">
    <location>
        <begin position="122"/>
        <end position="267"/>
    </location>
</feature>
<dbReference type="RefSeq" id="XP_012943397.1">
    <property type="nucleotide sequence ID" value="XM_013087943.1"/>
</dbReference>
<sequence length="536" mass="60372">MTRQVSGQSTFVLAPAVVEDMTHAGCERPQDKAREDRLNIFKKIQNVQPREAPVSTVSCALCVYHYFPQLSHVSTKTPAHVQGEAARDVIRRLVLDRASDFEVKVDQNMGPRHRDTFKPPSSTPFTREPEYIRSAGSAVYKGMIAGDPDAVWLMQGWLFLDPFWQAPQVKALVTSVPIGRMIVLDLASELSPVFSRFESYYGQPFIWCMIHNFGGTNVLYGAVEQINVGPFHGRRFPNSSMVGIGLTPEGINQNEVMYEFMLENAWRTEPRDVDQWSVDDGNLVKVGLGHQQKLSDLCNILQSVAEAQFRELRRSPVGFGLSTNWVVSFARQRYGADNTAVTRAWRRLISSVYNSTKAHFDFNNVLITKRPSTSYDVGSDIWYKPRDLFQAWEGFVNASPDLAESQLFQYDVTDVTRNSLQVISLYHYYVMMSAFQGNDPAGVQAAGAKISELLTDMDLVLSANDRFLVGRCIADAKSWATDADEMRLLEYNARNQITLISIMRPSSGQDSLQSDVIAISQALFAKYRPITLHPFF</sequence>
<dbReference type="Gene3D" id="1.20.120.670">
    <property type="entry name" value="N-acetyl-b-d-glucoasminidase"/>
    <property type="match status" value="1"/>
</dbReference>
<dbReference type="PANTHER" id="PTHR12872">
    <property type="entry name" value="ALPHA-N-ACETYLGLUCOSAMINIDASE"/>
    <property type="match status" value="1"/>
</dbReference>
<evidence type="ECO:0000313" key="4">
    <source>
        <dbReference type="RefSeq" id="XP_012943397.1"/>
    </source>
</evidence>
<feature type="domain" description="Alpha-N-acetylglucosaminidase C-terminal" evidence="2">
    <location>
        <begin position="325"/>
        <end position="499"/>
    </location>
</feature>
<gene>
    <name evidence="4" type="primary">LOC106013110</name>
</gene>
<dbReference type="Pfam" id="PF05089">
    <property type="entry name" value="NAGLU"/>
    <property type="match status" value="1"/>
</dbReference>
<accession>A0ABM1A9H8</accession>
<protein>
    <submittedName>
        <fullName evidence="4">Alpha-N-acetylglucosaminidase-like</fullName>
    </submittedName>
</protein>
<name>A0ABM1A9H8_APLCA</name>
<evidence type="ECO:0000313" key="3">
    <source>
        <dbReference type="Proteomes" id="UP000694888"/>
    </source>
</evidence>